<evidence type="ECO:0000313" key="3">
    <source>
        <dbReference type="Proteomes" id="UP001165561"/>
    </source>
</evidence>
<gene>
    <name evidence="2" type="ORF">PU560_12305</name>
</gene>
<accession>A0ABT5TYU8</accession>
<dbReference type="SUPFAM" id="SSF56801">
    <property type="entry name" value="Acetyl-CoA synthetase-like"/>
    <property type="match status" value="1"/>
</dbReference>
<dbReference type="InterPro" id="IPR045851">
    <property type="entry name" value="AMP-bd_C_sf"/>
</dbReference>
<keyword evidence="3" id="KW-1185">Reference proteome</keyword>
<organism evidence="2 3">
    <name type="scientific">Georgenia halotolerans</name>
    <dbReference type="NCBI Taxonomy" id="3028317"/>
    <lineage>
        <taxon>Bacteria</taxon>
        <taxon>Bacillati</taxon>
        <taxon>Actinomycetota</taxon>
        <taxon>Actinomycetes</taxon>
        <taxon>Micrococcales</taxon>
        <taxon>Bogoriellaceae</taxon>
        <taxon>Georgenia</taxon>
    </lineage>
</organism>
<proteinExistence type="predicted"/>
<feature type="domain" description="AMP-binding enzyme C-terminal" evidence="1">
    <location>
        <begin position="1"/>
        <end position="59"/>
    </location>
</feature>
<reference evidence="2" key="1">
    <citation type="submission" date="2023-02" db="EMBL/GenBank/DDBJ databases">
        <title>Georgenia sp.10Sc9-8, isolated from a soil sample collected from the Taklamakan desert.</title>
        <authorList>
            <person name="Liu S."/>
        </authorList>
    </citation>
    <scope>NUCLEOTIDE SEQUENCE</scope>
    <source>
        <strain evidence="2">10Sc9-8</strain>
    </source>
</reference>
<comment type="caution">
    <text evidence="2">The sequence shown here is derived from an EMBL/GenBank/DDBJ whole genome shotgun (WGS) entry which is preliminary data.</text>
</comment>
<sequence length="90" mass="10017">VGLPDGTRGEQVVAALVLTPGASVDLAQVRRWTEERLAHYAMPRHVAVIGELPRSQLGKVLRRSVREHLINAGEHLRLGGTRHRRADDDR</sequence>
<dbReference type="InterPro" id="IPR025110">
    <property type="entry name" value="AMP-bd_C"/>
</dbReference>
<dbReference type="Pfam" id="PF13193">
    <property type="entry name" value="AMP-binding_C"/>
    <property type="match status" value="1"/>
</dbReference>
<name>A0ABT5TYU8_9MICO</name>
<dbReference type="Gene3D" id="3.30.300.30">
    <property type="match status" value="1"/>
</dbReference>
<evidence type="ECO:0000259" key="1">
    <source>
        <dbReference type="Pfam" id="PF13193"/>
    </source>
</evidence>
<dbReference type="EMBL" id="JARACI010001069">
    <property type="protein sequence ID" value="MDD9207242.1"/>
    <property type="molecule type" value="Genomic_DNA"/>
</dbReference>
<evidence type="ECO:0000313" key="2">
    <source>
        <dbReference type="EMBL" id="MDD9207242.1"/>
    </source>
</evidence>
<feature type="non-terminal residue" evidence="2">
    <location>
        <position position="1"/>
    </location>
</feature>
<dbReference type="Proteomes" id="UP001165561">
    <property type="component" value="Unassembled WGS sequence"/>
</dbReference>
<protein>
    <recommendedName>
        <fullName evidence="1">AMP-binding enzyme C-terminal domain-containing protein</fullName>
    </recommendedName>
</protein>